<name>A0A1B0B2G2_9MUSC</name>
<dbReference type="Proteomes" id="UP000092460">
    <property type="component" value="Unassembled WGS sequence"/>
</dbReference>
<evidence type="ECO:0000313" key="2">
    <source>
        <dbReference type="EnsemblMetazoa" id="GPPI016775-PA"/>
    </source>
</evidence>
<evidence type="ECO:0000313" key="3">
    <source>
        <dbReference type="Proteomes" id="UP000092460"/>
    </source>
</evidence>
<feature type="domain" description="DNA mismatch repair protein Mlh1 C-terminal" evidence="1">
    <location>
        <begin position="63"/>
        <end position="103"/>
    </location>
</feature>
<evidence type="ECO:0000259" key="1">
    <source>
        <dbReference type="Pfam" id="PF16413"/>
    </source>
</evidence>
<reference evidence="2" key="2">
    <citation type="submission" date="2020-05" db="UniProtKB">
        <authorList>
            <consortium name="EnsemblMetazoa"/>
        </authorList>
    </citation>
    <scope>IDENTIFICATION</scope>
    <source>
        <strain evidence="2">IAEA</strain>
    </source>
</reference>
<keyword evidence="3" id="KW-1185">Reference proteome</keyword>
<dbReference type="STRING" id="67801.A0A1B0B2G2"/>
<dbReference type="InterPro" id="IPR032189">
    <property type="entry name" value="Mlh1_C"/>
</dbReference>
<accession>A0A1B0B2G2</accession>
<proteinExistence type="predicted"/>
<dbReference type="EMBL" id="JXJN01007632">
    <property type="status" value="NOT_ANNOTATED_CDS"/>
    <property type="molecule type" value="Genomic_DNA"/>
</dbReference>
<sequence>MMQQRENKCSVQLRKILKETKASERLSIKSLILLALDSTESGWCEEDGDKEELAQRAVEILLVYSPKMLYLPLYMLRLATDVEWEEEEKCFETFRRETAHYYPTVLDADIKDDRKRHR</sequence>
<dbReference type="EnsemblMetazoa" id="GPPI016775-RA">
    <property type="protein sequence ID" value="GPPI016775-PA"/>
    <property type="gene ID" value="GPPI016775"/>
</dbReference>
<reference evidence="3" key="1">
    <citation type="submission" date="2015-01" db="EMBL/GenBank/DDBJ databases">
        <authorList>
            <person name="Aksoy S."/>
            <person name="Warren W."/>
            <person name="Wilson R.K."/>
        </authorList>
    </citation>
    <scope>NUCLEOTIDE SEQUENCE [LARGE SCALE GENOMIC DNA]</scope>
    <source>
        <strain evidence="3">IAEA</strain>
    </source>
</reference>
<dbReference type="Pfam" id="PF16413">
    <property type="entry name" value="Mlh1_C"/>
    <property type="match status" value="1"/>
</dbReference>
<organism evidence="2 3">
    <name type="scientific">Glossina palpalis gambiensis</name>
    <dbReference type="NCBI Taxonomy" id="67801"/>
    <lineage>
        <taxon>Eukaryota</taxon>
        <taxon>Metazoa</taxon>
        <taxon>Ecdysozoa</taxon>
        <taxon>Arthropoda</taxon>
        <taxon>Hexapoda</taxon>
        <taxon>Insecta</taxon>
        <taxon>Pterygota</taxon>
        <taxon>Neoptera</taxon>
        <taxon>Endopterygota</taxon>
        <taxon>Diptera</taxon>
        <taxon>Brachycera</taxon>
        <taxon>Muscomorpha</taxon>
        <taxon>Hippoboscoidea</taxon>
        <taxon>Glossinidae</taxon>
        <taxon>Glossina</taxon>
    </lineage>
</organism>
<protein>
    <recommendedName>
        <fullName evidence="1">DNA mismatch repair protein Mlh1 C-terminal domain-containing protein</fullName>
    </recommendedName>
</protein>
<dbReference type="AlphaFoldDB" id="A0A1B0B2G2"/>
<dbReference type="VEuPathDB" id="VectorBase:GPPI016775"/>